<reference evidence="4" key="1">
    <citation type="journal article" date="2019" name="Int. J. Syst. Evol. Microbiol.">
        <title>The Global Catalogue of Microorganisms (GCM) 10K type strain sequencing project: providing services to taxonomists for standard genome sequencing and annotation.</title>
        <authorList>
            <consortium name="The Broad Institute Genomics Platform"/>
            <consortium name="The Broad Institute Genome Sequencing Center for Infectious Disease"/>
            <person name="Wu L."/>
            <person name="Ma J."/>
        </authorList>
    </citation>
    <scope>NUCLEOTIDE SEQUENCE [LARGE SCALE GENOMIC DNA]</scope>
    <source>
        <strain evidence="4">CGMCC 1.8859</strain>
    </source>
</reference>
<feature type="region of interest" description="Disordered" evidence="1">
    <location>
        <begin position="105"/>
        <end position="129"/>
    </location>
</feature>
<sequence length="129" mass="14117">MKAQFKRITGSACLAMLMTLSVPALAAPDVDVGSSFKPQYKLDAPTDETAQRMFDELAYQRAVQVYLWGLSAVGTQQYRKANGEARRIAGWHWAIWSKAGDCTNGAGKPHNWRPRNGAAPGRAGPGRLR</sequence>
<evidence type="ECO:0000256" key="1">
    <source>
        <dbReference type="SAM" id="MobiDB-lite"/>
    </source>
</evidence>
<evidence type="ECO:0000313" key="3">
    <source>
        <dbReference type="EMBL" id="GGP22634.1"/>
    </source>
</evidence>
<name>A0ABQ2PBP5_9NEIS</name>
<dbReference type="Proteomes" id="UP000637267">
    <property type="component" value="Unassembled WGS sequence"/>
</dbReference>
<proteinExistence type="predicted"/>
<feature type="compositionally biased region" description="Low complexity" evidence="1">
    <location>
        <begin position="114"/>
        <end position="129"/>
    </location>
</feature>
<evidence type="ECO:0000313" key="4">
    <source>
        <dbReference type="Proteomes" id="UP000637267"/>
    </source>
</evidence>
<protein>
    <submittedName>
        <fullName evidence="3">Uncharacterized protein</fullName>
    </submittedName>
</protein>
<keyword evidence="2" id="KW-0732">Signal</keyword>
<gene>
    <name evidence="3" type="ORF">GCM10010970_26360</name>
</gene>
<accession>A0ABQ2PBP5</accession>
<dbReference type="RefSeq" id="WP_188704820.1">
    <property type="nucleotide sequence ID" value="NZ_BMLX01000003.1"/>
</dbReference>
<comment type="caution">
    <text evidence="3">The sequence shown here is derived from an EMBL/GenBank/DDBJ whole genome shotgun (WGS) entry which is preliminary data.</text>
</comment>
<organism evidence="3 4">
    <name type="scientific">Silvimonas iriomotensis</name>
    <dbReference type="NCBI Taxonomy" id="449662"/>
    <lineage>
        <taxon>Bacteria</taxon>
        <taxon>Pseudomonadati</taxon>
        <taxon>Pseudomonadota</taxon>
        <taxon>Betaproteobacteria</taxon>
        <taxon>Neisseriales</taxon>
        <taxon>Chitinibacteraceae</taxon>
        <taxon>Silvimonas</taxon>
    </lineage>
</organism>
<keyword evidence="4" id="KW-1185">Reference proteome</keyword>
<feature type="chain" id="PRO_5046062354" evidence="2">
    <location>
        <begin position="27"/>
        <end position="129"/>
    </location>
</feature>
<dbReference type="SUPFAM" id="SSF160935">
    <property type="entry name" value="VPA0735-like"/>
    <property type="match status" value="1"/>
</dbReference>
<dbReference type="EMBL" id="BMLX01000003">
    <property type="protein sequence ID" value="GGP22634.1"/>
    <property type="molecule type" value="Genomic_DNA"/>
</dbReference>
<feature type="signal peptide" evidence="2">
    <location>
        <begin position="1"/>
        <end position="26"/>
    </location>
</feature>
<evidence type="ECO:0000256" key="2">
    <source>
        <dbReference type="SAM" id="SignalP"/>
    </source>
</evidence>